<feature type="region of interest" description="Disordered" evidence="1">
    <location>
        <begin position="255"/>
        <end position="281"/>
    </location>
</feature>
<dbReference type="InterPro" id="IPR029052">
    <property type="entry name" value="Metallo-depent_PP-like"/>
</dbReference>
<feature type="compositionally biased region" description="Basic and acidic residues" evidence="1">
    <location>
        <begin position="272"/>
        <end position="281"/>
    </location>
</feature>
<organism evidence="2 3">
    <name type="scientific">Belnapia arida</name>
    <dbReference type="NCBI Taxonomy" id="2804533"/>
    <lineage>
        <taxon>Bacteria</taxon>
        <taxon>Pseudomonadati</taxon>
        <taxon>Pseudomonadota</taxon>
        <taxon>Alphaproteobacteria</taxon>
        <taxon>Acetobacterales</taxon>
        <taxon>Roseomonadaceae</taxon>
        <taxon>Belnapia</taxon>
    </lineage>
</organism>
<dbReference type="Gene3D" id="3.60.21.10">
    <property type="match status" value="1"/>
</dbReference>
<dbReference type="SUPFAM" id="SSF56300">
    <property type="entry name" value="Metallo-dependent phosphatases"/>
    <property type="match status" value="1"/>
</dbReference>
<gene>
    <name evidence="2" type="ORF">JMJ56_16140</name>
</gene>
<comment type="caution">
    <text evidence="2">The sequence shown here is derived from an EMBL/GenBank/DDBJ whole genome shotgun (WGS) entry which is preliminary data.</text>
</comment>
<evidence type="ECO:0000313" key="2">
    <source>
        <dbReference type="EMBL" id="MBL6079548.1"/>
    </source>
</evidence>
<reference evidence="2 3" key="1">
    <citation type="submission" date="2021-01" db="EMBL/GenBank/DDBJ databases">
        <title>Belnapia mucosa sp. nov. and Belnapia arida sp. nov., isolated from the Tabernas Desert (Almeria, Spain).</title>
        <authorList>
            <person name="Molina-Menor E."/>
            <person name="Vidal-Verdu A."/>
            <person name="Calonge A."/>
            <person name="Satari L."/>
            <person name="Pereto J."/>
            <person name="Porcar M."/>
        </authorList>
    </citation>
    <scope>NUCLEOTIDE SEQUENCE [LARGE SCALE GENOMIC DNA]</scope>
    <source>
        <strain evidence="2 3">T18</strain>
    </source>
</reference>
<dbReference type="InterPro" id="IPR011152">
    <property type="entry name" value="Pesterase_MJ0912"/>
</dbReference>
<dbReference type="Proteomes" id="UP000660885">
    <property type="component" value="Unassembled WGS sequence"/>
</dbReference>
<dbReference type="RefSeq" id="WP_202832794.1">
    <property type="nucleotide sequence ID" value="NZ_JAETWB010000007.1"/>
</dbReference>
<proteinExistence type="predicted"/>
<dbReference type="CDD" id="cd00838">
    <property type="entry name" value="MPP_superfamily"/>
    <property type="match status" value="1"/>
</dbReference>
<sequence length="281" mass="29552">MDQPLLCFGGPYSNRQALETLLAEAARLGIPPGRMLCTGDVVAYCAEPAATLDLMIATRIPTVMGNCEESLAEGAADCGCGFEAGTACDLLTRGWFAHADRQVTPAHRAWMAALPRRIDLTLAGRRLAAIHGGAASINRFLFASAPDAMLAAEIAGTGAEGVLAGHCGLPFTRLVEGRLWHNAGAIGMPAHDGTPRAWFSLLTPSLGGIRIEHHALAYDHDAAARAMREAGLAEGYAAALETGLWPSEDVLPSAERARRGQPLAPPPLLWLRPEDAAHQGG</sequence>
<keyword evidence="3" id="KW-1185">Reference proteome</keyword>
<evidence type="ECO:0000313" key="3">
    <source>
        <dbReference type="Proteomes" id="UP000660885"/>
    </source>
</evidence>
<protein>
    <submittedName>
        <fullName evidence="2">Metallophosphoesterase family protein</fullName>
    </submittedName>
</protein>
<dbReference type="PIRSF" id="PIRSF000883">
    <property type="entry name" value="Pesterase_MJ0912"/>
    <property type="match status" value="1"/>
</dbReference>
<accession>A0ABS1U4G4</accession>
<name>A0ABS1U4G4_9PROT</name>
<dbReference type="EMBL" id="JAETWB010000007">
    <property type="protein sequence ID" value="MBL6079548.1"/>
    <property type="molecule type" value="Genomic_DNA"/>
</dbReference>
<evidence type="ECO:0000256" key="1">
    <source>
        <dbReference type="SAM" id="MobiDB-lite"/>
    </source>
</evidence>